<keyword evidence="2" id="KW-1185">Reference proteome</keyword>
<dbReference type="InterPro" id="IPR007822">
    <property type="entry name" value="LANC-like"/>
</dbReference>
<organism evidence="1 2">
    <name type="scientific">Actinoallomurus vinaceus</name>
    <dbReference type="NCBI Taxonomy" id="1080074"/>
    <lineage>
        <taxon>Bacteria</taxon>
        <taxon>Bacillati</taxon>
        <taxon>Actinomycetota</taxon>
        <taxon>Actinomycetes</taxon>
        <taxon>Streptosporangiales</taxon>
        <taxon>Thermomonosporaceae</taxon>
        <taxon>Actinoallomurus</taxon>
    </lineage>
</organism>
<dbReference type="InterPro" id="IPR033889">
    <property type="entry name" value="LanC"/>
</dbReference>
<evidence type="ECO:0000313" key="1">
    <source>
        <dbReference type="EMBL" id="GAA4635325.1"/>
    </source>
</evidence>
<reference evidence="2" key="1">
    <citation type="journal article" date="2019" name="Int. J. Syst. Evol. Microbiol.">
        <title>The Global Catalogue of Microorganisms (GCM) 10K type strain sequencing project: providing services to taxonomists for standard genome sequencing and annotation.</title>
        <authorList>
            <consortium name="The Broad Institute Genomics Platform"/>
            <consortium name="The Broad Institute Genome Sequencing Center for Infectious Disease"/>
            <person name="Wu L."/>
            <person name="Ma J."/>
        </authorList>
    </citation>
    <scope>NUCLEOTIDE SEQUENCE [LARGE SCALE GENOMIC DNA]</scope>
    <source>
        <strain evidence="2">JCM 17939</strain>
    </source>
</reference>
<dbReference type="Proteomes" id="UP001501442">
    <property type="component" value="Unassembled WGS sequence"/>
</dbReference>
<dbReference type="SMART" id="SM01260">
    <property type="entry name" value="LANC_like"/>
    <property type="match status" value="1"/>
</dbReference>
<sequence length="432" mass="46582">MSDGTRRERARAVADRLLDRFADPDATVAACRIPADQSDDGRAWPLWEDLALSNGYPGVALALSGTVLRDKRQAAIAHRHLARAMAAVENAGESCYGIYGGAGAVAFATLAAHRQTGGYVSALRGLDAYVRRLVRVTLPSATDGPARTNAEFEVVRGVSGAGRYLLARGDECAGELELVLSYLVSMACGEVPHQGHKVPRWWTLAAPRSDLEARLPGGHLNLGLSHGVAGPLALLSLAWEAGRVVEGHQEAIERIVGLLRDRRSEDEYGVYWPGFVSLHEWAEGRADPGTRPRPSWCYGVPGVSRAVQLAALALGRDDWHDLARASVLAFLASPRDRWNIDDTALCHGWSGLLHLLGLLNRHIDDERLTRARDEIVDVIVARFDEDLPFGLRFTAGADSPGFLEGSGGVALALDAYAEDRSAVGWDEALLVA</sequence>
<comment type="caution">
    <text evidence="1">The sequence shown here is derived from an EMBL/GenBank/DDBJ whole genome shotgun (WGS) entry which is preliminary data.</text>
</comment>
<dbReference type="PRINTS" id="PR01955">
    <property type="entry name" value="LANCFRANKIA"/>
</dbReference>
<proteinExistence type="predicted"/>
<accession>A0ABP8UN12</accession>
<dbReference type="SUPFAM" id="SSF158745">
    <property type="entry name" value="LanC-like"/>
    <property type="match status" value="1"/>
</dbReference>
<dbReference type="RefSeq" id="WP_345438275.1">
    <property type="nucleotide sequence ID" value="NZ_BAABHK010000015.1"/>
</dbReference>
<dbReference type="PRINTS" id="PR01950">
    <property type="entry name" value="LANCSUPER"/>
</dbReference>
<name>A0ABP8UN12_9ACTN</name>
<evidence type="ECO:0000313" key="2">
    <source>
        <dbReference type="Proteomes" id="UP001501442"/>
    </source>
</evidence>
<dbReference type="EMBL" id="BAABHK010000015">
    <property type="protein sequence ID" value="GAA4635325.1"/>
    <property type="molecule type" value="Genomic_DNA"/>
</dbReference>
<protein>
    <submittedName>
        <fullName evidence="1">Lanthionine synthetase C family protein</fullName>
    </submittedName>
</protein>
<dbReference type="CDD" id="cd04793">
    <property type="entry name" value="LanC"/>
    <property type="match status" value="1"/>
</dbReference>
<gene>
    <name evidence="1" type="ORF">GCM10023196_080350</name>
</gene>
<dbReference type="Pfam" id="PF05147">
    <property type="entry name" value="LANC_like"/>
    <property type="match status" value="1"/>
</dbReference>
<dbReference type="Gene3D" id="1.50.10.20">
    <property type="match status" value="1"/>
</dbReference>